<evidence type="ECO:0000313" key="2">
    <source>
        <dbReference type="EMBL" id="VDM18279.1"/>
    </source>
</evidence>
<evidence type="ECO:0000313" key="4">
    <source>
        <dbReference type="WBParaSite" id="TTAC_0000162101-mRNA-1"/>
    </source>
</evidence>
<gene>
    <name evidence="2" type="ORF">TTAC_LOCUS1608</name>
</gene>
<accession>A0A0R3WLI3</accession>
<proteinExistence type="predicted"/>
<reference evidence="2 3" key="2">
    <citation type="submission" date="2018-11" db="EMBL/GenBank/DDBJ databases">
        <authorList>
            <consortium name="Pathogen Informatics"/>
        </authorList>
    </citation>
    <scope>NUCLEOTIDE SEQUENCE [LARGE SCALE GENOMIC DNA]</scope>
</reference>
<organism evidence="4">
    <name type="scientific">Hydatigena taeniaeformis</name>
    <name type="common">Feline tapeworm</name>
    <name type="synonym">Taenia taeniaeformis</name>
    <dbReference type="NCBI Taxonomy" id="6205"/>
    <lineage>
        <taxon>Eukaryota</taxon>
        <taxon>Metazoa</taxon>
        <taxon>Spiralia</taxon>
        <taxon>Lophotrochozoa</taxon>
        <taxon>Platyhelminthes</taxon>
        <taxon>Cestoda</taxon>
        <taxon>Eucestoda</taxon>
        <taxon>Cyclophyllidea</taxon>
        <taxon>Taeniidae</taxon>
        <taxon>Hydatigera</taxon>
    </lineage>
</organism>
<protein>
    <submittedName>
        <fullName evidence="4">BRCT domain-containing protein</fullName>
    </submittedName>
</protein>
<feature type="compositionally biased region" description="Polar residues" evidence="1">
    <location>
        <begin position="812"/>
        <end position="832"/>
    </location>
</feature>
<feature type="compositionally biased region" description="Polar residues" evidence="1">
    <location>
        <begin position="868"/>
        <end position="878"/>
    </location>
</feature>
<feature type="region of interest" description="Disordered" evidence="1">
    <location>
        <begin position="1"/>
        <end position="56"/>
    </location>
</feature>
<dbReference type="WBParaSite" id="TTAC_0000162101-mRNA-1">
    <property type="protein sequence ID" value="TTAC_0000162101-mRNA-1"/>
    <property type="gene ID" value="TTAC_0000162101"/>
</dbReference>
<feature type="compositionally biased region" description="Basic and acidic residues" evidence="1">
    <location>
        <begin position="833"/>
        <end position="854"/>
    </location>
</feature>
<reference evidence="4" key="1">
    <citation type="submission" date="2017-02" db="UniProtKB">
        <authorList>
            <consortium name="WormBaseParasite"/>
        </authorList>
    </citation>
    <scope>IDENTIFICATION</scope>
</reference>
<dbReference type="AlphaFoldDB" id="A0A0R3WLI3"/>
<evidence type="ECO:0000256" key="1">
    <source>
        <dbReference type="SAM" id="MobiDB-lite"/>
    </source>
</evidence>
<dbReference type="EMBL" id="UYWX01000400">
    <property type="protein sequence ID" value="VDM18279.1"/>
    <property type="molecule type" value="Genomic_DNA"/>
</dbReference>
<feature type="region of interest" description="Disordered" evidence="1">
    <location>
        <begin position="682"/>
        <end position="722"/>
    </location>
</feature>
<dbReference type="OrthoDB" id="10461178at2759"/>
<evidence type="ECO:0000313" key="3">
    <source>
        <dbReference type="Proteomes" id="UP000274429"/>
    </source>
</evidence>
<dbReference type="Proteomes" id="UP000274429">
    <property type="component" value="Unassembled WGS sequence"/>
</dbReference>
<feature type="region of interest" description="Disordered" evidence="1">
    <location>
        <begin position="412"/>
        <end position="436"/>
    </location>
</feature>
<feature type="region of interest" description="Disordered" evidence="1">
    <location>
        <begin position="359"/>
        <end position="390"/>
    </location>
</feature>
<feature type="compositionally biased region" description="Basic and acidic residues" evidence="1">
    <location>
        <begin position="45"/>
        <end position="56"/>
    </location>
</feature>
<keyword evidence="3" id="KW-1185">Reference proteome</keyword>
<feature type="compositionally biased region" description="Polar residues" evidence="1">
    <location>
        <begin position="690"/>
        <end position="712"/>
    </location>
</feature>
<name>A0A0R3WLI3_HYDTA</name>
<sequence>MDANELSSPELGSARGTISCHSSEIDFNRTNNGGSDMNPILNNKSEVKNRNAEKEKRIRDKAGNWMGDGDTLNFEVPKRDDGVSDFTNSKEKGKCGGLQSDMSELYDELEDSTFCEDDPFPMTKRNPLYQTKGNGSAVCEEREEAECTKEIRKTRPVTPRYIEQDEEIGTDTFYDLYEEVGIEEEKVVTNTSSITQTDSRLETILRLLRRSAKWLPSIRRMNNRILIWKASASGKTRRNKGSAVKTAKNMKTYTPEIIHNAIQHREDITKVVSQNEVSYESEWNADAEYEYDEMTECEQQSTEGYLNGMDPNGNADLYDDIVPKDNSRAIHSAVDEPLSKTTNSKNKCIEKKCNSVRRLKSAESPKPLNTETDYRKQSSEAACDGKLSDENDGDEIYTNAELFKGLSNKLKTADSPPPVPPKMFQTTQPHGSKRGTDDKAQVAQISKKCHNDIFNAFGRRQLSLTRTILPTKKHNVRSKRNLGMLKFWPVRPKHEKKPVNSEEVNKIQTSAEGHVERLPDGKTTTSFPYEGEGEYEEYCYPAELVEPQQRDKAKLPYIKPHSSMNEPRTLEKSSDMLSNMEVCMTEDFYEDSGTSPERLSMHCQGKLMDRCENGFNLQPKSEKMAQTPKMKRYEDVQKISDRRLPAPPIPVGDGAVKATTKVATPTSSLVIVGNQSCLQIKEERGKEQVSEGQPRTTPQTGKTTSLNSQVAKSETPPPRGDIVGLLTLQSNVRAKADNEAGYLKSTPQPKIVPTIPPRPHYIPQSLLLKLAISNAVEVHKRSSTPKEIEQLITQTQEQTNGVSIETGKPNAKSPTTVRNQDPISSEEINSTKVEARKRLPTPKENEQLSNRRQEQTNSDPMEIKKLNANPSTTMENQDSVCDNGTALALECENDLYMQLEDCCT</sequence>
<feature type="compositionally biased region" description="Polar residues" evidence="1">
    <location>
        <begin position="28"/>
        <end position="44"/>
    </location>
</feature>
<feature type="region of interest" description="Disordered" evidence="1">
    <location>
        <begin position="793"/>
        <end position="878"/>
    </location>
</feature>